<reference evidence="1" key="1">
    <citation type="submission" date="2018-06" db="EMBL/GenBank/DDBJ databases">
        <authorList>
            <person name="Zhirakovskaya E."/>
        </authorList>
    </citation>
    <scope>NUCLEOTIDE SEQUENCE</scope>
</reference>
<dbReference type="AlphaFoldDB" id="A0A3B0SHX4"/>
<evidence type="ECO:0000313" key="1">
    <source>
        <dbReference type="EMBL" id="VAW05485.1"/>
    </source>
</evidence>
<dbReference type="SUPFAM" id="SSF54427">
    <property type="entry name" value="NTF2-like"/>
    <property type="match status" value="1"/>
</dbReference>
<dbReference type="EMBL" id="UOEJ01000212">
    <property type="protein sequence ID" value="VAW05485.1"/>
    <property type="molecule type" value="Genomic_DNA"/>
</dbReference>
<accession>A0A3B0SHX4</accession>
<sequence length="139" mass="15149">MTNIDIATRFFHACEGLEGAEGCKQYVSAGAKFDAQCEPLVEITDVLDYCDWLAGIGKGPLLGCSYVLHCSSYDDSTNTALFFGTFKAKHVADGGPVPVTMKEASSHFVYAVKMNDEGKVIEMTKIWNAPWALSRLGWA</sequence>
<organism evidence="1">
    <name type="scientific">hydrothermal vent metagenome</name>
    <dbReference type="NCBI Taxonomy" id="652676"/>
    <lineage>
        <taxon>unclassified sequences</taxon>
        <taxon>metagenomes</taxon>
        <taxon>ecological metagenomes</taxon>
    </lineage>
</organism>
<dbReference type="InterPro" id="IPR032710">
    <property type="entry name" value="NTF2-like_dom_sf"/>
</dbReference>
<evidence type="ECO:0008006" key="2">
    <source>
        <dbReference type="Google" id="ProtNLM"/>
    </source>
</evidence>
<proteinExistence type="predicted"/>
<name>A0A3B0SHX4_9ZZZZ</name>
<protein>
    <recommendedName>
        <fullName evidence="2">SnoaL-like domain-containing protein</fullName>
    </recommendedName>
</protein>
<gene>
    <name evidence="1" type="ORF">MNBD_ALPHA01-2197</name>
</gene>